<proteinExistence type="inferred from homology"/>
<dbReference type="RefSeq" id="WP_145309553.1">
    <property type="nucleotide sequence ID" value="NZ_CP037452.1"/>
</dbReference>
<dbReference type="InterPro" id="IPR036565">
    <property type="entry name" value="Mur-like_cat_sf"/>
</dbReference>
<dbReference type="InterPro" id="IPR013221">
    <property type="entry name" value="Mur_ligase_cen"/>
</dbReference>
<comment type="catalytic activity">
    <reaction evidence="21">
        <text>7,8-dihydropteroate + L-glutamate + ATP = 7,8-dihydrofolate + ADP + phosphate + H(+)</text>
        <dbReference type="Rhea" id="RHEA:23584"/>
        <dbReference type="ChEBI" id="CHEBI:15378"/>
        <dbReference type="ChEBI" id="CHEBI:17839"/>
        <dbReference type="ChEBI" id="CHEBI:29985"/>
        <dbReference type="ChEBI" id="CHEBI:30616"/>
        <dbReference type="ChEBI" id="CHEBI:43474"/>
        <dbReference type="ChEBI" id="CHEBI:57451"/>
        <dbReference type="ChEBI" id="CHEBI:456216"/>
        <dbReference type="EC" id="6.3.2.12"/>
    </reaction>
</comment>
<dbReference type="InterPro" id="IPR001645">
    <property type="entry name" value="Folylpolyglutamate_synth"/>
</dbReference>
<evidence type="ECO:0000256" key="4">
    <source>
        <dbReference type="ARBA" id="ARBA00005150"/>
    </source>
</evidence>
<accession>A0A518ICI1</accession>
<dbReference type="NCBIfam" id="TIGR01499">
    <property type="entry name" value="folC"/>
    <property type="match status" value="1"/>
</dbReference>
<gene>
    <name evidence="24" type="ORF">Enr17x_28410</name>
</gene>
<evidence type="ECO:0000256" key="5">
    <source>
        <dbReference type="ARBA" id="ARBA00008276"/>
    </source>
</evidence>
<evidence type="ECO:0000256" key="18">
    <source>
        <dbReference type="ARBA" id="ARBA00047493"/>
    </source>
</evidence>
<name>A0A518ICI1_9PLAN</name>
<evidence type="ECO:0000256" key="14">
    <source>
        <dbReference type="ARBA" id="ARBA00022909"/>
    </source>
</evidence>
<dbReference type="KEGG" id="gfm:Enr17x_28410"/>
<evidence type="ECO:0000313" key="24">
    <source>
        <dbReference type="EMBL" id="QDV50797.1"/>
    </source>
</evidence>
<feature type="domain" description="Mur ligase C-terminal" evidence="22">
    <location>
        <begin position="330"/>
        <end position="456"/>
    </location>
</feature>
<keyword evidence="11" id="KW-0547">Nucleotide-binding</keyword>
<comment type="catalytic activity">
    <reaction evidence="19">
        <text>10-formyltetrahydrofolyl-(gamma-L-Glu)(n) + L-glutamate + ATP = 10-formyltetrahydrofolyl-(gamma-L-Glu)(n+1) + ADP + phosphate + H(+)</text>
        <dbReference type="Rhea" id="RHEA:51904"/>
        <dbReference type="Rhea" id="RHEA-COMP:13088"/>
        <dbReference type="Rhea" id="RHEA-COMP:14300"/>
        <dbReference type="ChEBI" id="CHEBI:15378"/>
        <dbReference type="ChEBI" id="CHEBI:29985"/>
        <dbReference type="ChEBI" id="CHEBI:30616"/>
        <dbReference type="ChEBI" id="CHEBI:43474"/>
        <dbReference type="ChEBI" id="CHEBI:134413"/>
        <dbReference type="ChEBI" id="CHEBI:456216"/>
        <dbReference type="EC" id="6.3.2.17"/>
    </reaction>
</comment>
<evidence type="ECO:0000256" key="3">
    <source>
        <dbReference type="ARBA" id="ARBA00004799"/>
    </source>
</evidence>
<keyword evidence="10" id="KW-0479">Metal-binding</keyword>
<keyword evidence="25" id="KW-1185">Reference proteome</keyword>
<evidence type="ECO:0000256" key="2">
    <source>
        <dbReference type="ARBA" id="ARBA00002714"/>
    </source>
</evidence>
<evidence type="ECO:0000256" key="19">
    <source>
        <dbReference type="ARBA" id="ARBA00047808"/>
    </source>
</evidence>
<evidence type="ECO:0000256" key="11">
    <source>
        <dbReference type="ARBA" id="ARBA00022741"/>
    </source>
</evidence>
<comment type="function">
    <text evidence="2">Functions in two distinct reactions of the de novo folate biosynthetic pathway. Catalyzes the addition of a glutamate residue to dihydropteroate (7,8-dihydropteroate or H2Pte) to form dihydrofolate (7,8-dihydrofolate monoglutamate or H2Pte-Glu). Also catalyzes successive additions of L-glutamate to tetrahydrofolate or 10-formyltetrahydrofolate or 5,10-methylenetetrahydrofolate, leading to folylpolyglutamate derivatives.</text>
</comment>
<evidence type="ECO:0000256" key="13">
    <source>
        <dbReference type="ARBA" id="ARBA00022842"/>
    </source>
</evidence>
<dbReference type="PIRSF" id="PIRSF001563">
    <property type="entry name" value="Folylpolyglu_synth"/>
    <property type="match status" value="1"/>
</dbReference>
<comment type="pathway">
    <text evidence="4">Cofactor biosynthesis; tetrahydrofolylpolyglutamate biosynthesis.</text>
</comment>
<dbReference type="InterPro" id="IPR036615">
    <property type="entry name" value="Mur_ligase_C_dom_sf"/>
</dbReference>
<evidence type="ECO:0000256" key="10">
    <source>
        <dbReference type="ARBA" id="ARBA00022723"/>
    </source>
</evidence>
<protein>
    <recommendedName>
        <fullName evidence="8">Dihydrofolate synthase/folylpolyglutamate synthase</fullName>
        <ecNumber evidence="6">6.3.2.12</ecNumber>
        <ecNumber evidence="7">6.3.2.17</ecNumber>
    </recommendedName>
    <alternativeName>
        <fullName evidence="17">Folylpoly-gamma-glutamate synthetase-dihydrofolate synthetase</fullName>
    </alternativeName>
    <alternativeName>
        <fullName evidence="15">Folylpolyglutamate synthetase</fullName>
    </alternativeName>
    <alternativeName>
        <fullName evidence="16">Tetrahydrofolylpolyglutamate synthase</fullName>
    </alternativeName>
</protein>
<comment type="pathway">
    <text evidence="3">Cofactor biosynthesis; tetrahydrofolate biosynthesis; 7,8-dihydrofolate from 2-amino-4-hydroxy-6-hydroxymethyl-7,8-dihydropteridine diphosphate and 4-aminobenzoate: step 2/2.</text>
</comment>
<dbReference type="GO" id="GO:0005737">
    <property type="term" value="C:cytoplasm"/>
    <property type="evidence" value="ECO:0007669"/>
    <property type="project" value="TreeGrafter"/>
</dbReference>
<dbReference type="SUPFAM" id="SSF53244">
    <property type="entry name" value="MurD-like peptide ligases, peptide-binding domain"/>
    <property type="match status" value="1"/>
</dbReference>
<evidence type="ECO:0000313" key="25">
    <source>
        <dbReference type="Proteomes" id="UP000318313"/>
    </source>
</evidence>
<evidence type="ECO:0000259" key="23">
    <source>
        <dbReference type="Pfam" id="PF08245"/>
    </source>
</evidence>
<evidence type="ECO:0000256" key="7">
    <source>
        <dbReference type="ARBA" id="ARBA00013025"/>
    </source>
</evidence>
<evidence type="ECO:0000256" key="16">
    <source>
        <dbReference type="ARBA" id="ARBA00030592"/>
    </source>
</evidence>
<dbReference type="GO" id="GO:0008841">
    <property type="term" value="F:dihydrofolate synthase activity"/>
    <property type="evidence" value="ECO:0007669"/>
    <property type="project" value="UniProtKB-EC"/>
</dbReference>
<keyword evidence="13" id="KW-0460">Magnesium</keyword>
<dbReference type="PANTHER" id="PTHR11136:SF0">
    <property type="entry name" value="DIHYDROFOLATE SYNTHETASE-RELATED"/>
    <property type="match status" value="1"/>
</dbReference>
<dbReference type="PANTHER" id="PTHR11136">
    <property type="entry name" value="FOLYLPOLYGLUTAMATE SYNTHASE-RELATED"/>
    <property type="match status" value="1"/>
</dbReference>
<dbReference type="FunFam" id="3.40.1190.10:FF:000011">
    <property type="entry name" value="Folylpolyglutamate synthase/dihydrofolate synthase"/>
    <property type="match status" value="1"/>
</dbReference>
<evidence type="ECO:0000256" key="9">
    <source>
        <dbReference type="ARBA" id="ARBA00022598"/>
    </source>
</evidence>
<dbReference type="InterPro" id="IPR004101">
    <property type="entry name" value="Mur_ligase_C"/>
</dbReference>
<evidence type="ECO:0000256" key="6">
    <source>
        <dbReference type="ARBA" id="ARBA00013023"/>
    </source>
</evidence>
<organism evidence="24 25">
    <name type="scientific">Gimesia fumaroli</name>
    <dbReference type="NCBI Taxonomy" id="2527976"/>
    <lineage>
        <taxon>Bacteria</taxon>
        <taxon>Pseudomonadati</taxon>
        <taxon>Planctomycetota</taxon>
        <taxon>Planctomycetia</taxon>
        <taxon>Planctomycetales</taxon>
        <taxon>Planctomycetaceae</taxon>
        <taxon>Gimesia</taxon>
    </lineage>
</organism>
<keyword evidence="14" id="KW-0289">Folate biosynthesis</keyword>
<dbReference type="EC" id="6.3.2.17" evidence="7"/>
<evidence type="ECO:0000259" key="22">
    <source>
        <dbReference type="Pfam" id="PF02875"/>
    </source>
</evidence>
<evidence type="ECO:0000256" key="12">
    <source>
        <dbReference type="ARBA" id="ARBA00022840"/>
    </source>
</evidence>
<dbReference type="EMBL" id="CP037452">
    <property type="protein sequence ID" value="QDV50797.1"/>
    <property type="molecule type" value="Genomic_DNA"/>
</dbReference>
<evidence type="ECO:0000256" key="8">
    <source>
        <dbReference type="ARBA" id="ARBA00019357"/>
    </source>
</evidence>
<keyword evidence="12" id="KW-0067">ATP-binding</keyword>
<dbReference type="SUPFAM" id="SSF53623">
    <property type="entry name" value="MurD-like peptide ligases, catalytic domain"/>
    <property type="match status" value="1"/>
</dbReference>
<dbReference type="Gene3D" id="3.40.1190.10">
    <property type="entry name" value="Mur-like, catalytic domain"/>
    <property type="match status" value="1"/>
</dbReference>
<comment type="similarity">
    <text evidence="5">Belongs to the folylpolyglutamate synthase family.</text>
</comment>
<comment type="catalytic activity">
    <reaction evidence="18">
        <text>(6S)-5,6,7,8-tetrahydrofolyl-(gamma-L-Glu)(n) + L-glutamate + ATP = (6S)-5,6,7,8-tetrahydrofolyl-(gamma-L-Glu)(n+1) + ADP + phosphate + H(+)</text>
        <dbReference type="Rhea" id="RHEA:10580"/>
        <dbReference type="Rhea" id="RHEA-COMP:14738"/>
        <dbReference type="Rhea" id="RHEA-COMP:14740"/>
        <dbReference type="ChEBI" id="CHEBI:15378"/>
        <dbReference type="ChEBI" id="CHEBI:29985"/>
        <dbReference type="ChEBI" id="CHEBI:30616"/>
        <dbReference type="ChEBI" id="CHEBI:43474"/>
        <dbReference type="ChEBI" id="CHEBI:141005"/>
        <dbReference type="ChEBI" id="CHEBI:456216"/>
        <dbReference type="EC" id="6.3.2.17"/>
    </reaction>
</comment>
<evidence type="ECO:0000256" key="15">
    <source>
        <dbReference type="ARBA" id="ARBA00030048"/>
    </source>
</evidence>
<dbReference type="AlphaFoldDB" id="A0A518ICI1"/>
<dbReference type="Pfam" id="PF02875">
    <property type="entry name" value="Mur_ligase_C"/>
    <property type="match status" value="1"/>
</dbReference>
<dbReference type="GO" id="GO:0005524">
    <property type="term" value="F:ATP binding"/>
    <property type="evidence" value="ECO:0007669"/>
    <property type="project" value="UniProtKB-KW"/>
</dbReference>
<comment type="cofactor">
    <cofactor evidence="1">
        <name>Mg(2+)</name>
        <dbReference type="ChEBI" id="CHEBI:18420"/>
    </cofactor>
</comment>
<keyword evidence="9 24" id="KW-0436">Ligase</keyword>
<dbReference type="GO" id="GO:0046872">
    <property type="term" value="F:metal ion binding"/>
    <property type="evidence" value="ECO:0007669"/>
    <property type="project" value="UniProtKB-KW"/>
</dbReference>
<evidence type="ECO:0000256" key="17">
    <source>
        <dbReference type="ARBA" id="ARBA00032510"/>
    </source>
</evidence>
<evidence type="ECO:0000256" key="20">
    <source>
        <dbReference type="ARBA" id="ARBA00049035"/>
    </source>
</evidence>
<reference evidence="24 25" key="1">
    <citation type="submission" date="2019-03" db="EMBL/GenBank/DDBJ databases">
        <title>Deep-cultivation of Planctomycetes and their phenomic and genomic characterization uncovers novel biology.</title>
        <authorList>
            <person name="Wiegand S."/>
            <person name="Jogler M."/>
            <person name="Boedeker C."/>
            <person name="Pinto D."/>
            <person name="Vollmers J."/>
            <person name="Rivas-Marin E."/>
            <person name="Kohn T."/>
            <person name="Peeters S.H."/>
            <person name="Heuer A."/>
            <person name="Rast P."/>
            <person name="Oberbeckmann S."/>
            <person name="Bunk B."/>
            <person name="Jeske O."/>
            <person name="Meyerdierks A."/>
            <person name="Storesund J.E."/>
            <person name="Kallscheuer N."/>
            <person name="Luecker S."/>
            <person name="Lage O.M."/>
            <person name="Pohl T."/>
            <person name="Merkel B.J."/>
            <person name="Hornburger P."/>
            <person name="Mueller R.-W."/>
            <person name="Bruemmer F."/>
            <person name="Labrenz M."/>
            <person name="Spormann A.M."/>
            <person name="Op den Camp H."/>
            <person name="Overmann J."/>
            <person name="Amann R."/>
            <person name="Jetten M.S.M."/>
            <person name="Mascher T."/>
            <person name="Medema M.H."/>
            <person name="Devos D.P."/>
            <person name="Kaster A.-K."/>
            <person name="Ovreas L."/>
            <person name="Rohde M."/>
            <person name="Galperin M.Y."/>
            <person name="Jogler C."/>
        </authorList>
    </citation>
    <scope>NUCLEOTIDE SEQUENCE [LARGE SCALE GENOMIC DNA]</scope>
    <source>
        <strain evidence="24 25">Enr17</strain>
    </source>
</reference>
<dbReference type="GO" id="GO:0046656">
    <property type="term" value="P:folic acid biosynthetic process"/>
    <property type="evidence" value="ECO:0007669"/>
    <property type="project" value="UniProtKB-KW"/>
</dbReference>
<sequence>MGVSAEMYQHSLDFLFGRLNYERMGSTKYSTKDFKLGRMQALLKALGNPQSSVPTIHIAGTKGKGSTSVMVAEMLSAAGYRTGLFTSPHVTKYEERILIDGKQIAPEQLVDQVTVLSQAVDQMQVDFGVGDMIPTFFELTTALAWMHFKQNQVDFAVMEVGLGGRLDSTNVCEPLATVITNISYDHTALLGNTIEKITREKAGIIKSGIPVLSGVTQPEAIAVLEEVCEERQAPLYLLNRDFFYEPCGATRKQSTLEDASHCIEKTPSQSITVTTPWSVIEEMPVSLLGAHQATNAGLAVATLDYVRHEGTPLETERMRKGMADLKWPARIEVVQKNPTVIIDTAHNGASINALIKTIDDCFPQQNRLLIFAATREKDVNEMLGALLPHFQTVVLTQYLSNPRRIPVGELIEITQAIQQGSGSTTEVISTTSPADAWLRARESSNSETLICVTGSFFIAAEMRELLLGATDEALLTESC</sequence>
<evidence type="ECO:0000256" key="21">
    <source>
        <dbReference type="ARBA" id="ARBA00049161"/>
    </source>
</evidence>
<dbReference type="GO" id="GO:0004326">
    <property type="term" value="F:tetrahydrofolylpolyglutamate synthase activity"/>
    <property type="evidence" value="ECO:0007669"/>
    <property type="project" value="UniProtKB-EC"/>
</dbReference>
<comment type="catalytic activity">
    <reaction evidence="20">
        <text>(6R)-5,10-methylenetetrahydrofolyl-(gamma-L-Glu)(n) + L-glutamate + ATP = (6R)-5,10-methylenetetrahydrofolyl-(gamma-L-Glu)(n+1) + ADP + phosphate + H(+)</text>
        <dbReference type="Rhea" id="RHEA:51912"/>
        <dbReference type="Rhea" id="RHEA-COMP:13257"/>
        <dbReference type="Rhea" id="RHEA-COMP:13258"/>
        <dbReference type="ChEBI" id="CHEBI:15378"/>
        <dbReference type="ChEBI" id="CHEBI:29985"/>
        <dbReference type="ChEBI" id="CHEBI:30616"/>
        <dbReference type="ChEBI" id="CHEBI:43474"/>
        <dbReference type="ChEBI" id="CHEBI:136572"/>
        <dbReference type="ChEBI" id="CHEBI:456216"/>
        <dbReference type="EC" id="6.3.2.17"/>
    </reaction>
</comment>
<dbReference type="OrthoDB" id="9809356at2"/>
<dbReference type="EC" id="6.3.2.12" evidence="6"/>
<dbReference type="Pfam" id="PF08245">
    <property type="entry name" value="Mur_ligase_M"/>
    <property type="match status" value="1"/>
</dbReference>
<dbReference type="Gene3D" id="3.90.190.20">
    <property type="entry name" value="Mur ligase, C-terminal domain"/>
    <property type="match status" value="1"/>
</dbReference>
<evidence type="ECO:0000256" key="1">
    <source>
        <dbReference type="ARBA" id="ARBA00001946"/>
    </source>
</evidence>
<feature type="domain" description="Mur ligase central" evidence="23">
    <location>
        <begin position="58"/>
        <end position="302"/>
    </location>
</feature>
<dbReference type="Proteomes" id="UP000318313">
    <property type="component" value="Chromosome"/>
</dbReference>